<evidence type="ECO:0000313" key="3">
    <source>
        <dbReference type="Proteomes" id="UP000606194"/>
    </source>
</evidence>
<sequence length="85" mass="8837">MLEAPARKTYDILNSPFPGDFVFLGPAAPGSAHGSAAPGMAKPPRVCAVLVMGEPPSRFAGPVLGAERRGPEVRRFGSSESHPIP</sequence>
<dbReference type="EMBL" id="BMTL01000007">
    <property type="protein sequence ID" value="GGR82408.1"/>
    <property type="molecule type" value="Genomic_DNA"/>
</dbReference>
<evidence type="ECO:0000313" key="2">
    <source>
        <dbReference type="EMBL" id="GGR82408.1"/>
    </source>
</evidence>
<gene>
    <name evidence="2" type="ORF">GCM10010269_21940</name>
</gene>
<protein>
    <submittedName>
        <fullName evidence="2">Uncharacterized protein</fullName>
    </submittedName>
</protein>
<accession>A0A918FTP5</accession>
<reference evidence="2" key="1">
    <citation type="journal article" date="2014" name="Int. J. Syst. Evol. Microbiol.">
        <title>Complete genome sequence of Corynebacterium casei LMG S-19264T (=DSM 44701T), isolated from a smear-ripened cheese.</title>
        <authorList>
            <consortium name="US DOE Joint Genome Institute (JGI-PGF)"/>
            <person name="Walter F."/>
            <person name="Albersmeier A."/>
            <person name="Kalinowski J."/>
            <person name="Ruckert C."/>
        </authorList>
    </citation>
    <scope>NUCLEOTIDE SEQUENCE</scope>
    <source>
        <strain evidence="2">JCM 4386</strain>
    </source>
</reference>
<proteinExistence type="predicted"/>
<comment type="caution">
    <text evidence="2">The sequence shown here is derived from an EMBL/GenBank/DDBJ whole genome shotgun (WGS) entry which is preliminary data.</text>
</comment>
<dbReference type="AlphaFoldDB" id="A0A918FTP5"/>
<feature type="compositionally biased region" description="Basic and acidic residues" evidence="1">
    <location>
        <begin position="66"/>
        <end position="77"/>
    </location>
</feature>
<keyword evidence="3" id="KW-1185">Reference proteome</keyword>
<feature type="region of interest" description="Disordered" evidence="1">
    <location>
        <begin position="61"/>
        <end position="85"/>
    </location>
</feature>
<name>A0A918FTP5_9ACTN</name>
<dbReference type="Proteomes" id="UP000606194">
    <property type="component" value="Unassembled WGS sequence"/>
</dbReference>
<organism evidence="2 3">
    <name type="scientific">Streptomyces humidus</name>
    <dbReference type="NCBI Taxonomy" id="52259"/>
    <lineage>
        <taxon>Bacteria</taxon>
        <taxon>Bacillati</taxon>
        <taxon>Actinomycetota</taxon>
        <taxon>Actinomycetes</taxon>
        <taxon>Kitasatosporales</taxon>
        <taxon>Streptomycetaceae</taxon>
        <taxon>Streptomyces</taxon>
    </lineage>
</organism>
<evidence type="ECO:0000256" key="1">
    <source>
        <dbReference type="SAM" id="MobiDB-lite"/>
    </source>
</evidence>
<reference evidence="2" key="2">
    <citation type="submission" date="2020-09" db="EMBL/GenBank/DDBJ databases">
        <authorList>
            <person name="Sun Q."/>
            <person name="Ohkuma M."/>
        </authorList>
    </citation>
    <scope>NUCLEOTIDE SEQUENCE</scope>
    <source>
        <strain evidence="2">JCM 4386</strain>
    </source>
</reference>